<feature type="domain" description="LysM" evidence="2">
    <location>
        <begin position="69"/>
        <end position="118"/>
    </location>
</feature>
<accession>A0A094Q2L0</accession>
<dbReference type="AlphaFoldDB" id="A0A094Q2L0"/>
<dbReference type="InterPro" id="IPR018392">
    <property type="entry name" value="LysM"/>
</dbReference>
<keyword evidence="1" id="KW-1133">Transmembrane helix</keyword>
<feature type="transmembrane region" description="Helical" evidence="1">
    <location>
        <begin position="36"/>
        <end position="55"/>
    </location>
</feature>
<evidence type="ECO:0000259" key="2">
    <source>
        <dbReference type="PROSITE" id="PS51782"/>
    </source>
</evidence>
<dbReference type="SMART" id="SM00257">
    <property type="entry name" value="LysM"/>
    <property type="match status" value="1"/>
</dbReference>
<comment type="caution">
    <text evidence="3">The sequence shown here is derived from an EMBL/GenBank/DDBJ whole genome shotgun (WGS) entry which is preliminary data.</text>
</comment>
<dbReference type="EMBL" id="JNSL01000088">
    <property type="protein sequence ID" value="KGA16299.1"/>
    <property type="molecule type" value="Genomic_DNA"/>
</dbReference>
<name>A0A094Q2L0_9ZZZZ</name>
<dbReference type="InterPro" id="IPR036779">
    <property type="entry name" value="LysM_dom_sf"/>
</dbReference>
<evidence type="ECO:0000313" key="3">
    <source>
        <dbReference type="EMBL" id="KGA16299.1"/>
    </source>
</evidence>
<evidence type="ECO:0000256" key="1">
    <source>
        <dbReference type="SAM" id="Phobius"/>
    </source>
</evidence>
<proteinExistence type="predicted"/>
<reference evidence="3" key="1">
    <citation type="submission" date="2014-06" db="EMBL/GenBank/DDBJ databases">
        <title>Key roles for freshwater Actinobacteria revealed by deep metagenomic sequencing.</title>
        <authorList>
            <person name="Ghai R."/>
            <person name="Mizuno C.M."/>
            <person name="Picazo A."/>
            <person name="Camacho A."/>
            <person name="Rodriguez-Valera F."/>
        </authorList>
    </citation>
    <scope>NUCLEOTIDE SEQUENCE</scope>
</reference>
<dbReference type="PROSITE" id="PS51782">
    <property type="entry name" value="LYSM"/>
    <property type="match status" value="1"/>
</dbReference>
<keyword evidence="1" id="KW-0812">Transmembrane</keyword>
<sequence length="122" mass="12892">MTAQTLVNQGFLQTNPSGPVINKIELNRRGRLARTLVVLSLAIVMLATFGFSAGAGNSDQMSPTSEAFITITVGPGESLWSLAGQIAVDGDKRSLVDEIISINSLPTADVQVGQELRIPLRG</sequence>
<keyword evidence="1" id="KW-0472">Membrane</keyword>
<dbReference type="Gene3D" id="3.10.350.10">
    <property type="entry name" value="LysM domain"/>
    <property type="match status" value="1"/>
</dbReference>
<gene>
    <name evidence="3" type="ORF">GM51_12855</name>
</gene>
<organism evidence="3">
    <name type="scientific">freshwater metagenome</name>
    <dbReference type="NCBI Taxonomy" id="449393"/>
    <lineage>
        <taxon>unclassified sequences</taxon>
        <taxon>metagenomes</taxon>
        <taxon>ecological metagenomes</taxon>
    </lineage>
</organism>
<protein>
    <recommendedName>
        <fullName evidence="2">LysM domain-containing protein</fullName>
    </recommendedName>
</protein>
<dbReference type="Pfam" id="PF01476">
    <property type="entry name" value="LysM"/>
    <property type="match status" value="1"/>
</dbReference>